<dbReference type="SUPFAM" id="SSF53822">
    <property type="entry name" value="Periplasmic binding protein-like I"/>
    <property type="match status" value="1"/>
</dbReference>
<dbReference type="PANTHER" id="PTHR47151:SF2">
    <property type="entry name" value="AMINO ACID BINDING PROTEIN"/>
    <property type="match status" value="1"/>
</dbReference>
<dbReference type="Gene3D" id="3.40.50.2300">
    <property type="match status" value="2"/>
</dbReference>
<dbReference type="PANTHER" id="PTHR47151">
    <property type="entry name" value="LEU/ILE/VAL-BINDING ABC TRANSPORTER SUBUNIT"/>
    <property type="match status" value="1"/>
</dbReference>
<comment type="caution">
    <text evidence="5">The sequence shown here is derived from an EMBL/GenBank/DDBJ whole genome shotgun (WGS) entry which is preliminary data.</text>
</comment>
<evidence type="ECO:0000313" key="5">
    <source>
        <dbReference type="EMBL" id="NGO51023.1"/>
    </source>
</evidence>
<proteinExistence type="inferred from homology"/>
<dbReference type="Pfam" id="PF13458">
    <property type="entry name" value="Peripla_BP_6"/>
    <property type="match status" value="1"/>
</dbReference>
<dbReference type="InterPro" id="IPR028082">
    <property type="entry name" value="Peripla_BP_I"/>
</dbReference>
<dbReference type="RefSeq" id="WP_165025531.1">
    <property type="nucleotide sequence ID" value="NZ_JAAKZF010000006.1"/>
</dbReference>
<feature type="domain" description="Leucine-binding protein" evidence="4">
    <location>
        <begin position="26"/>
        <end position="345"/>
    </location>
</feature>
<reference evidence="5 6" key="1">
    <citation type="submission" date="2020-02" db="EMBL/GenBank/DDBJ databases">
        <title>Genome sequence of strain CCNWXJ40-4.</title>
        <authorList>
            <person name="Gao J."/>
            <person name="Sun J."/>
        </authorList>
    </citation>
    <scope>NUCLEOTIDE SEQUENCE [LARGE SCALE GENOMIC DNA]</scope>
    <source>
        <strain evidence="5 6">CCNWXJ 40-4</strain>
    </source>
</reference>
<evidence type="ECO:0000259" key="4">
    <source>
        <dbReference type="Pfam" id="PF13458"/>
    </source>
</evidence>
<evidence type="ECO:0000256" key="2">
    <source>
        <dbReference type="ARBA" id="ARBA00022729"/>
    </source>
</evidence>
<feature type="chain" id="PRO_5026064853" evidence="3">
    <location>
        <begin position="23"/>
        <end position="355"/>
    </location>
</feature>
<sequence>MRLGTSCLAGIAGLLLAAQAQAQEPRLGLSTPLSGASAILGVQILDGAAVAAGAEELEIASDGCTAEGGAKAARQFVEAKVRIVVGFLCTEAIEAALPILKQAGIPVVTVGVRTDSLTDGREKTGWPVFRLGPRADGENAAAAAIVPKLWRDELFAIIDDGTIYGRELAESVRASAEQAALKPVFTDNFRPQMDNQVGLVGRLRRAGATHVFVGGDRDDIAIMARDAAAAGGGMVFAGGEALRAAPGEVPLAEGTLMIGLPEWSEIAGNDALAALRESQIAPDGYVLPTFAAVEIARAALADADATGKPLPDILAEREFMTAIGPVRFDAKGDLADNPYRAFRYDGERFIPLGDD</sequence>
<name>A0A6G4W9Y3_9HYPH</name>
<evidence type="ECO:0000313" key="6">
    <source>
        <dbReference type="Proteomes" id="UP001642900"/>
    </source>
</evidence>
<dbReference type="Proteomes" id="UP001642900">
    <property type="component" value="Unassembled WGS sequence"/>
</dbReference>
<evidence type="ECO:0000256" key="3">
    <source>
        <dbReference type="SAM" id="SignalP"/>
    </source>
</evidence>
<evidence type="ECO:0000256" key="1">
    <source>
        <dbReference type="ARBA" id="ARBA00010062"/>
    </source>
</evidence>
<dbReference type="InterPro" id="IPR028081">
    <property type="entry name" value="Leu-bd"/>
</dbReference>
<feature type="signal peptide" evidence="3">
    <location>
        <begin position="1"/>
        <end position="22"/>
    </location>
</feature>
<accession>A0A6G4W9Y3</accession>
<protein>
    <submittedName>
        <fullName evidence="5">ABC transporter substrate-binding protein</fullName>
    </submittedName>
</protein>
<keyword evidence="6" id="KW-1185">Reference proteome</keyword>
<keyword evidence="2 3" id="KW-0732">Signal</keyword>
<gene>
    <name evidence="5" type="ORF">G6N73_07490</name>
</gene>
<dbReference type="EMBL" id="JAAKZF010000006">
    <property type="protein sequence ID" value="NGO51023.1"/>
    <property type="molecule type" value="Genomic_DNA"/>
</dbReference>
<organism evidence="5 6">
    <name type="scientific">Allomesorhizobium camelthorni</name>
    <dbReference type="NCBI Taxonomy" id="475069"/>
    <lineage>
        <taxon>Bacteria</taxon>
        <taxon>Pseudomonadati</taxon>
        <taxon>Pseudomonadota</taxon>
        <taxon>Alphaproteobacteria</taxon>
        <taxon>Hyphomicrobiales</taxon>
        <taxon>Phyllobacteriaceae</taxon>
        <taxon>Allomesorhizobium</taxon>
    </lineage>
</organism>
<comment type="similarity">
    <text evidence="1">Belongs to the leucine-binding protein family.</text>
</comment>
<dbReference type="AlphaFoldDB" id="A0A6G4W9Y3"/>